<keyword evidence="3" id="KW-0547">Nucleotide-binding</keyword>
<dbReference type="EMBL" id="SDPM01000001">
    <property type="protein sequence ID" value="RXZ87787.1"/>
    <property type="molecule type" value="Genomic_DNA"/>
</dbReference>
<keyword evidence="2 6" id="KW-0548">Nucleotidyltransferase</keyword>
<dbReference type="PANTHER" id="PTHR40392">
    <property type="entry name" value="2-PHOSPHO-L-LACTATE GUANYLYLTRANSFERASE"/>
    <property type="match status" value="1"/>
</dbReference>
<keyword evidence="1 6" id="KW-0808">Transferase</keyword>
<comment type="caution">
    <text evidence="6">The sequence shown here is derived from an EMBL/GenBank/DDBJ whole genome shotgun (WGS) entry which is preliminary data.</text>
</comment>
<organism evidence="6 7">
    <name type="scientific">Agromyces atrinae</name>
    <dbReference type="NCBI Taxonomy" id="592376"/>
    <lineage>
        <taxon>Bacteria</taxon>
        <taxon>Bacillati</taxon>
        <taxon>Actinomycetota</taxon>
        <taxon>Actinomycetes</taxon>
        <taxon>Micrococcales</taxon>
        <taxon>Microbacteriaceae</taxon>
        <taxon>Agromyces</taxon>
    </lineage>
</organism>
<evidence type="ECO:0000313" key="7">
    <source>
        <dbReference type="Proteomes" id="UP000292686"/>
    </source>
</evidence>
<dbReference type="OrthoDB" id="9151145at2"/>
<evidence type="ECO:0000256" key="5">
    <source>
        <dbReference type="SAM" id="MobiDB-lite"/>
    </source>
</evidence>
<accession>A0A4Q2M8S6</accession>
<proteinExistence type="predicted"/>
<dbReference type="EC" id="2.7.7.68" evidence="6"/>
<reference evidence="6 7" key="1">
    <citation type="submission" date="2019-01" db="EMBL/GenBank/DDBJ databases">
        <title>Agromyces.</title>
        <authorList>
            <person name="Li J."/>
        </authorList>
    </citation>
    <scope>NUCLEOTIDE SEQUENCE [LARGE SCALE GENOMIC DNA]</scope>
    <source>
        <strain evidence="6 7">DSM 23870</strain>
    </source>
</reference>
<dbReference type="NCBIfam" id="TIGR03552">
    <property type="entry name" value="F420_cofC"/>
    <property type="match status" value="1"/>
</dbReference>
<dbReference type="InterPro" id="IPR029044">
    <property type="entry name" value="Nucleotide-diphossugar_trans"/>
</dbReference>
<evidence type="ECO:0000256" key="3">
    <source>
        <dbReference type="ARBA" id="ARBA00022741"/>
    </source>
</evidence>
<dbReference type="GO" id="GO:0005525">
    <property type="term" value="F:GTP binding"/>
    <property type="evidence" value="ECO:0007669"/>
    <property type="project" value="UniProtKB-KW"/>
</dbReference>
<dbReference type="GO" id="GO:0043814">
    <property type="term" value="F:phospholactate guanylyltransferase activity"/>
    <property type="evidence" value="ECO:0007669"/>
    <property type="project" value="UniProtKB-EC"/>
</dbReference>
<evidence type="ECO:0000256" key="2">
    <source>
        <dbReference type="ARBA" id="ARBA00022695"/>
    </source>
</evidence>
<dbReference type="InterPro" id="IPR002835">
    <property type="entry name" value="CofC"/>
</dbReference>
<protein>
    <submittedName>
        <fullName evidence="6">2-phospho-L-lactate guanylyltransferase</fullName>
        <ecNumber evidence="6">2.7.7.68</ecNumber>
    </submittedName>
</protein>
<dbReference type="SUPFAM" id="SSF53448">
    <property type="entry name" value="Nucleotide-diphospho-sugar transferases"/>
    <property type="match status" value="1"/>
</dbReference>
<feature type="region of interest" description="Disordered" evidence="5">
    <location>
        <begin position="1"/>
        <end position="32"/>
    </location>
</feature>
<dbReference type="Proteomes" id="UP000292686">
    <property type="component" value="Unassembled WGS sequence"/>
</dbReference>
<keyword evidence="7" id="KW-1185">Reference proteome</keyword>
<dbReference type="Pfam" id="PF01983">
    <property type="entry name" value="CofC"/>
    <property type="match status" value="1"/>
</dbReference>
<dbReference type="Gene3D" id="3.90.550.10">
    <property type="entry name" value="Spore Coat Polysaccharide Biosynthesis Protein SpsA, Chain A"/>
    <property type="match status" value="1"/>
</dbReference>
<dbReference type="AlphaFoldDB" id="A0A4Q2M8S6"/>
<evidence type="ECO:0000256" key="4">
    <source>
        <dbReference type="ARBA" id="ARBA00023134"/>
    </source>
</evidence>
<name>A0A4Q2M8S6_9MICO</name>
<sequence>MTVTASPSPTSTATSSHARVAPDRSSAIAGPSCTPRSHAEAAEWCGAVRGVVVQKWHVIVPVKRAAAGKSRFAPDVAPDLREQLARAFALDTVSAAAEATLVEAVHVVSDEFALSDARVRVLGGAPDGLNPALAYGLAVVREQHPDSPVAVLLGDLPALRGDDLDAVLTAAHRHPLAFVRDADGEGTTTLAVQPGVDYVPVFGGPSAAAHLAAGAVDISGDAPPRARRDVDGVDALRDAAMLGLSISTNRLASALVPLSHERIEP</sequence>
<evidence type="ECO:0000313" key="6">
    <source>
        <dbReference type="EMBL" id="RXZ87787.1"/>
    </source>
</evidence>
<feature type="compositionally biased region" description="Low complexity" evidence="5">
    <location>
        <begin position="1"/>
        <end position="16"/>
    </location>
</feature>
<evidence type="ECO:0000256" key="1">
    <source>
        <dbReference type="ARBA" id="ARBA00022679"/>
    </source>
</evidence>
<dbReference type="PANTHER" id="PTHR40392:SF1">
    <property type="entry name" value="2-PHOSPHO-L-LACTATE GUANYLYLTRANSFERASE"/>
    <property type="match status" value="1"/>
</dbReference>
<gene>
    <name evidence="6" type="primary">cofC</name>
    <name evidence="6" type="ORF">ESP50_00855</name>
</gene>
<keyword evidence="4" id="KW-0342">GTP-binding</keyword>